<evidence type="ECO:0000313" key="3">
    <source>
        <dbReference type="EMBL" id="CAL4104405.1"/>
    </source>
</evidence>
<evidence type="ECO:0000259" key="2">
    <source>
        <dbReference type="PROSITE" id="PS50060"/>
    </source>
</evidence>
<feature type="region of interest" description="Disordered" evidence="1">
    <location>
        <begin position="647"/>
        <end position="670"/>
    </location>
</feature>
<dbReference type="InterPro" id="IPR000998">
    <property type="entry name" value="MAM_dom"/>
</dbReference>
<dbReference type="PANTHER" id="PTHR23282">
    <property type="entry name" value="APICAL ENDOSOMAL GLYCOPROTEIN PRECURSOR"/>
    <property type="match status" value="1"/>
</dbReference>
<dbReference type="Pfam" id="PF00629">
    <property type="entry name" value="MAM"/>
    <property type="match status" value="3"/>
</dbReference>
<feature type="domain" description="MAM" evidence="2">
    <location>
        <begin position="103"/>
        <end position="246"/>
    </location>
</feature>
<dbReference type="EMBL" id="CAXKWB010012376">
    <property type="protein sequence ID" value="CAL4104405.1"/>
    <property type="molecule type" value="Genomic_DNA"/>
</dbReference>
<organism evidence="3 4">
    <name type="scientific">Meganyctiphanes norvegica</name>
    <name type="common">Northern krill</name>
    <name type="synonym">Thysanopoda norvegica</name>
    <dbReference type="NCBI Taxonomy" id="48144"/>
    <lineage>
        <taxon>Eukaryota</taxon>
        <taxon>Metazoa</taxon>
        <taxon>Ecdysozoa</taxon>
        <taxon>Arthropoda</taxon>
        <taxon>Crustacea</taxon>
        <taxon>Multicrustacea</taxon>
        <taxon>Malacostraca</taxon>
        <taxon>Eumalacostraca</taxon>
        <taxon>Eucarida</taxon>
        <taxon>Euphausiacea</taxon>
        <taxon>Euphausiidae</taxon>
        <taxon>Meganyctiphanes</taxon>
    </lineage>
</organism>
<dbReference type="InterPro" id="IPR051560">
    <property type="entry name" value="MAM_domain-containing"/>
</dbReference>
<dbReference type="Gene3D" id="2.60.120.200">
    <property type="match status" value="4"/>
</dbReference>
<dbReference type="SMART" id="SM00137">
    <property type="entry name" value="MAM"/>
    <property type="match status" value="3"/>
</dbReference>
<name>A0AAV2QZE1_MEGNR</name>
<dbReference type="AlphaFoldDB" id="A0AAV2QZE1"/>
<feature type="domain" description="MAM" evidence="2">
    <location>
        <begin position="418"/>
        <end position="591"/>
    </location>
</feature>
<keyword evidence="4" id="KW-1185">Reference proteome</keyword>
<sequence length="670" mass="74708">AGEISISLAKRDGSLKEIWIETKSLNNTWQLGQVNVESGSFINEEPYQVYIKGWRNNNNSIIALDEFKFDKEHILEACHRIPDGPMTDPPVTTPTPTASPNLWSCSFENDFCNMNLNHTGVGEWLRETGIDTSDHSSDSICLATSGCCPDSIATATLPHIEAEGLQCLTFWYLLDGAPVGSLNVKIDDSYSIWSRNHPEGLVWQYAQVDLENIKSQKVTFESVYGNNDESIRAVDDIVIQEHSCDVNKNECTFEDPGQCSFTVEENLSKWQRTRPKDESNKVPHVGRDHTYLTAYGHYMEVALVDSENAGIASIMTTTVYDNDPNGQQCFKFYYVHDGMTNNDRLTVNIRSNGNDGPVLWSEKAAFVNQWQLAQVPIPAISEKFQVIFTAKQGSGRKDNGSLEVDDIYLSSNPCPSVGNCNFQHGTCGWQNLIPGDNTEDKSDWIVGNGNSGEAIEKPDADHNDNKNGNFLYFDTSFEDAGRSLLQSQMFTAEQHNDLCFSFWFYLKGDQESVELWVELMSDDGKIFELWHEWADGQTGKWIQGQVHLSPGSVFEQKSYMVFIGGSRKEGVGDILALDDFTFKKDIGSCPKLPSAETTTNKPITTTSKLTTADLISTTTEHIHVDSFNCDFNWDKCGWNEDNNADDGLVWQLGGSTSDDTGPGKDHTSGD</sequence>
<dbReference type="Proteomes" id="UP001497623">
    <property type="component" value="Unassembled WGS sequence"/>
</dbReference>
<gene>
    <name evidence="3" type="ORF">MNOR_LOCUS17763</name>
</gene>
<dbReference type="PROSITE" id="PS50060">
    <property type="entry name" value="MAM_2"/>
    <property type="match status" value="5"/>
</dbReference>
<reference evidence="3 4" key="1">
    <citation type="submission" date="2024-05" db="EMBL/GenBank/DDBJ databases">
        <authorList>
            <person name="Wallberg A."/>
        </authorList>
    </citation>
    <scope>NUCLEOTIDE SEQUENCE [LARGE SCALE GENOMIC DNA]</scope>
</reference>
<feature type="domain" description="MAM" evidence="2">
    <location>
        <begin position="627"/>
        <end position="670"/>
    </location>
</feature>
<feature type="domain" description="MAM" evidence="2">
    <location>
        <begin position="249"/>
        <end position="416"/>
    </location>
</feature>
<feature type="compositionally biased region" description="Basic and acidic residues" evidence="1">
    <location>
        <begin position="661"/>
        <end position="670"/>
    </location>
</feature>
<feature type="non-terminal residue" evidence="3">
    <location>
        <position position="670"/>
    </location>
</feature>
<dbReference type="SUPFAM" id="SSF49899">
    <property type="entry name" value="Concanavalin A-like lectins/glucanases"/>
    <property type="match status" value="3"/>
</dbReference>
<comment type="caution">
    <text evidence="3">The sequence shown here is derived from an EMBL/GenBank/DDBJ whole genome shotgun (WGS) entry which is preliminary data.</text>
</comment>
<dbReference type="GO" id="GO:0016020">
    <property type="term" value="C:membrane"/>
    <property type="evidence" value="ECO:0007669"/>
    <property type="project" value="InterPro"/>
</dbReference>
<accession>A0AAV2QZE1</accession>
<proteinExistence type="predicted"/>
<dbReference type="PANTHER" id="PTHR23282:SF101">
    <property type="entry name" value="MAM DOMAIN-CONTAINING PROTEIN"/>
    <property type="match status" value="1"/>
</dbReference>
<evidence type="ECO:0000256" key="1">
    <source>
        <dbReference type="SAM" id="MobiDB-lite"/>
    </source>
</evidence>
<feature type="domain" description="MAM" evidence="2">
    <location>
        <begin position="1"/>
        <end position="80"/>
    </location>
</feature>
<feature type="non-terminal residue" evidence="3">
    <location>
        <position position="1"/>
    </location>
</feature>
<dbReference type="InterPro" id="IPR013320">
    <property type="entry name" value="ConA-like_dom_sf"/>
</dbReference>
<dbReference type="CDD" id="cd06263">
    <property type="entry name" value="MAM"/>
    <property type="match status" value="3"/>
</dbReference>
<protein>
    <recommendedName>
        <fullName evidence="2">MAM domain-containing protein</fullName>
    </recommendedName>
</protein>
<evidence type="ECO:0000313" key="4">
    <source>
        <dbReference type="Proteomes" id="UP001497623"/>
    </source>
</evidence>